<dbReference type="Proteomes" id="UP001152795">
    <property type="component" value="Unassembled WGS sequence"/>
</dbReference>
<sequence length="307" mass="34621">MVCNDTEELRCDHEEADTRMIAHARHASQFYSSIMIKSPDTDVFLIALNACLDIHADIYFETGTGNGRRIISLSKIRHSLGDQWCSSLLGLHAFTGCDTTSAFYGKGKVTALKIARMKEKYADLFWNVGREATASTPLKEGLYGYVCHLYGFEECSDVNSVRFQIFKGGKYDEESMPPNQDSLDQHVSRANYQCYIWRHASQPLLNMEPFCNHGWKLDDCGNVLVDWMTIPPAPDSVLEFANCKCKKACQNNRCSCLKAKLKCSDLCKCIGCKNNNGNVDGNDENDSDTYDRDEQDHTSSDISEDEY</sequence>
<dbReference type="InterPro" id="IPR033467">
    <property type="entry name" value="Tesmin/TSO1-like_CXC"/>
</dbReference>
<gene>
    <name evidence="2" type="ORF">PACLA_8A076485</name>
</gene>
<dbReference type="PANTHER" id="PTHR46704:SF9">
    <property type="entry name" value="BHLH DOMAIN-CONTAINING PROTEIN"/>
    <property type="match status" value="1"/>
</dbReference>
<feature type="compositionally biased region" description="Basic and acidic residues" evidence="1">
    <location>
        <begin position="289"/>
        <end position="299"/>
    </location>
</feature>
<dbReference type="PANTHER" id="PTHR46704">
    <property type="entry name" value="CXC DOMAIN-CONTAINING PROTEIN-RELATED"/>
    <property type="match status" value="1"/>
</dbReference>
<dbReference type="AlphaFoldDB" id="A0A7D9HE53"/>
<protein>
    <submittedName>
        <fullName evidence="2">Uncharacterized protein</fullName>
    </submittedName>
</protein>
<proteinExistence type="predicted"/>
<reference evidence="2" key="1">
    <citation type="submission" date="2020-04" db="EMBL/GenBank/DDBJ databases">
        <authorList>
            <person name="Alioto T."/>
            <person name="Alioto T."/>
            <person name="Gomez Garrido J."/>
        </authorList>
    </citation>
    <scope>NUCLEOTIDE SEQUENCE</scope>
    <source>
        <strain evidence="2">A484AB</strain>
    </source>
</reference>
<name>A0A7D9HE53_PARCT</name>
<keyword evidence="3" id="KW-1185">Reference proteome</keyword>
<feature type="region of interest" description="Disordered" evidence="1">
    <location>
        <begin position="282"/>
        <end position="307"/>
    </location>
</feature>
<organism evidence="2 3">
    <name type="scientific">Paramuricea clavata</name>
    <name type="common">Red gorgonian</name>
    <name type="synonym">Violescent sea-whip</name>
    <dbReference type="NCBI Taxonomy" id="317549"/>
    <lineage>
        <taxon>Eukaryota</taxon>
        <taxon>Metazoa</taxon>
        <taxon>Cnidaria</taxon>
        <taxon>Anthozoa</taxon>
        <taxon>Octocorallia</taxon>
        <taxon>Malacalcyonacea</taxon>
        <taxon>Plexauridae</taxon>
        <taxon>Paramuricea</taxon>
    </lineage>
</organism>
<evidence type="ECO:0000256" key="1">
    <source>
        <dbReference type="SAM" id="MobiDB-lite"/>
    </source>
</evidence>
<accession>A0A7D9HE53</accession>
<dbReference type="OrthoDB" id="5982857at2759"/>
<evidence type="ECO:0000313" key="3">
    <source>
        <dbReference type="Proteomes" id="UP001152795"/>
    </source>
</evidence>
<evidence type="ECO:0000313" key="2">
    <source>
        <dbReference type="EMBL" id="CAB3980407.1"/>
    </source>
</evidence>
<comment type="caution">
    <text evidence="2">The sequence shown here is derived from an EMBL/GenBank/DDBJ whole genome shotgun (WGS) entry which is preliminary data.</text>
</comment>
<dbReference type="SMART" id="SM01114">
    <property type="entry name" value="CXC"/>
    <property type="match status" value="1"/>
</dbReference>
<dbReference type="EMBL" id="CACRXK020000289">
    <property type="protein sequence ID" value="CAB3980407.1"/>
    <property type="molecule type" value="Genomic_DNA"/>
</dbReference>